<keyword evidence="7" id="KW-1185">Reference proteome</keyword>
<dbReference type="InterPro" id="IPR036034">
    <property type="entry name" value="PDZ_sf"/>
</dbReference>
<feature type="signal peptide" evidence="4">
    <location>
        <begin position="1"/>
        <end position="19"/>
    </location>
</feature>
<evidence type="ECO:0000256" key="2">
    <source>
        <dbReference type="ARBA" id="ARBA00022801"/>
    </source>
</evidence>
<dbReference type="InterPro" id="IPR004447">
    <property type="entry name" value="Peptidase_S41A"/>
</dbReference>
<dbReference type="SUPFAM" id="SSF52096">
    <property type="entry name" value="ClpP/crotonase"/>
    <property type="match status" value="1"/>
</dbReference>
<evidence type="ECO:0000256" key="1">
    <source>
        <dbReference type="ARBA" id="ARBA00022670"/>
    </source>
</evidence>
<dbReference type="InterPro" id="IPR005151">
    <property type="entry name" value="Tail-specific_protease"/>
</dbReference>
<evidence type="ECO:0000313" key="6">
    <source>
        <dbReference type="EMBL" id="MDA0176509.1"/>
    </source>
</evidence>
<dbReference type="SUPFAM" id="SSF50156">
    <property type="entry name" value="PDZ domain-like"/>
    <property type="match status" value="1"/>
</dbReference>
<keyword evidence="3" id="KW-0720">Serine protease</keyword>
<reference evidence="6" key="1">
    <citation type="submission" date="2022-11" db="EMBL/GenBank/DDBJ databases">
        <title>Refractory cell wall polysaccharides provide important carbon source for microbial heterotrophs in the hadal ocean.</title>
        <authorList>
            <person name="Zhu X."/>
        </authorList>
    </citation>
    <scope>NUCLEOTIDE SEQUENCE</scope>
    <source>
        <strain evidence="6">MTRN7</strain>
    </source>
</reference>
<evidence type="ECO:0000259" key="5">
    <source>
        <dbReference type="SMART" id="SM00245"/>
    </source>
</evidence>
<dbReference type="Pfam" id="PF17804">
    <property type="entry name" value="TSP_NTD"/>
    <property type="match status" value="1"/>
</dbReference>
<dbReference type="EMBL" id="JAPFGC010000002">
    <property type="protein sequence ID" value="MDA0176509.1"/>
    <property type="molecule type" value="Genomic_DNA"/>
</dbReference>
<dbReference type="CDD" id="cd07560">
    <property type="entry name" value="Peptidase_S41_CPP"/>
    <property type="match status" value="1"/>
</dbReference>
<sequence>MTKLSITLIFALSVSICLSQNTEQFCNTFFNLQKVVFEQHYQPKTINDSLSSGVYRLFLEALDTDKDFYLQQDINLFEADKLSLDDYILNQDCSFITKYSDSLQNRITANINYLKTLKNVTLDYNNKYKLQFIPNQAYSFYKDKNQQEIGLQKRIAYKTLSRLLDEYEDIAYIQDNFKTLESALKPKIIDNEICLLSELLNKPKGFDNYVYSLFLNAYLKYQDPNSTYFSNSEKTIYEDGLSSNQLSFGILTDKNDNGQIVVAQIIPGSAAFINGNIEVDDIIISLTSKTQTLETFCVSNEDIAAFTTNENNNEITFKVKKSNGKTLNVKLKKSKIKVEENALTGYIISKDSLKFGYIELPSFYTNEDSPNGRGLTLDFSKELYKLKKENIEGLVIDLRFNGGGSMQEAIDLCGMFIDRGPVSIVEANNNKKYTLKDTNRGVLLKKPLVILVNNYTASASEFFASAMQDYNRAVIVGSKTHGKSSAQAIMPLSETEDLGYCKLTVEAFFRVTGKSLQSKGVIPDILLPSLYDNLGNFEADIPFALKNKNTYVTLKHFPYKKFDVDQLAQKSKARQSLQALFKQVDDNNKKLYSSIFEKGEPYTLSLDQLKQNQDNKIKFYDTIFTTPTVKNPIKVSNTQATTELLLYNKSNQEDNKNLILNLSKDLYVNEAFFILQDIIKNKP</sequence>
<evidence type="ECO:0000313" key="7">
    <source>
        <dbReference type="Proteomes" id="UP001149142"/>
    </source>
</evidence>
<dbReference type="RefSeq" id="WP_106688604.1">
    <property type="nucleotide sequence ID" value="NZ_CP061703.1"/>
</dbReference>
<evidence type="ECO:0000256" key="3">
    <source>
        <dbReference type="ARBA" id="ARBA00022825"/>
    </source>
</evidence>
<evidence type="ECO:0000256" key="4">
    <source>
        <dbReference type="SAM" id="SignalP"/>
    </source>
</evidence>
<keyword evidence="2" id="KW-0378">Hydrolase</keyword>
<keyword evidence="1" id="KW-0645">Protease</keyword>
<dbReference type="Gene3D" id="3.90.226.10">
    <property type="entry name" value="2-enoyl-CoA Hydratase, Chain A, domain 1"/>
    <property type="match status" value="1"/>
</dbReference>
<feature type="domain" description="Tail specific protease" evidence="5">
    <location>
        <begin position="324"/>
        <end position="528"/>
    </location>
</feature>
<dbReference type="Pfam" id="PF03572">
    <property type="entry name" value="Peptidase_S41"/>
    <property type="match status" value="1"/>
</dbReference>
<name>A0ABT4RXG3_9FLAO</name>
<protein>
    <submittedName>
        <fullName evidence="6">S41 family peptidase</fullName>
    </submittedName>
</protein>
<keyword evidence="4" id="KW-0732">Signal</keyword>
<dbReference type="InterPro" id="IPR040573">
    <property type="entry name" value="TSP_N"/>
</dbReference>
<organism evidence="6 7">
    <name type="scientific">Mesoflavibacter profundi</name>
    <dbReference type="NCBI Taxonomy" id="2708110"/>
    <lineage>
        <taxon>Bacteria</taxon>
        <taxon>Pseudomonadati</taxon>
        <taxon>Bacteroidota</taxon>
        <taxon>Flavobacteriia</taxon>
        <taxon>Flavobacteriales</taxon>
        <taxon>Flavobacteriaceae</taxon>
        <taxon>Mesoflavibacter</taxon>
    </lineage>
</organism>
<feature type="chain" id="PRO_5047019549" evidence="4">
    <location>
        <begin position="20"/>
        <end position="683"/>
    </location>
</feature>
<dbReference type="PANTHER" id="PTHR32060">
    <property type="entry name" value="TAIL-SPECIFIC PROTEASE"/>
    <property type="match status" value="1"/>
</dbReference>
<proteinExistence type="predicted"/>
<dbReference type="PANTHER" id="PTHR32060:SF22">
    <property type="entry name" value="CARBOXYL-TERMINAL-PROCESSING PEPTIDASE 3, CHLOROPLASTIC"/>
    <property type="match status" value="1"/>
</dbReference>
<dbReference type="Proteomes" id="UP001149142">
    <property type="component" value="Unassembled WGS sequence"/>
</dbReference>
<comment type="caution">
    <text evidence="6">The sequence shown here is derived from an EMBL/GenBank/DDBJ whole genome shotgun (WGS) entry which is preliminary data.</text>
</comment>
<dbReference type="InterPro" id="IPR029045">
    <property type="entry name" value="ClpP/crotonase-like_dom_sf"/>
</dbReference>
<dbReference type="SMART" id="SM00245">
    <property type="entry name" value="TSPc"/>
    <property type="match status" value="1"/>
</dbReference>
<accession>A0ABT4RXG3</accession>
<gene>
    <name evidence="6" type="ORF">OOZ35_03275</name>
</gene>
<dbReference type="Gene3D" id="2.30.42.10">
    <property type="match status" value="1"/>
</dbReference>